<evidence type="ECO:0000313" key="1">
    <source>
        <dbReference type="EMBL" id="SHH35978.1"/>
    </source>
</evidence>
<name>A0A1M5SCG6_9ALTE</name>
<accession>A0A1M5SCG6</accession>
<reference evidence="2" key="1">
    <citation type="submission" date="2016-11" db="EMBL/GenBank/DDBJ databases">
        <authorList>
            <person name="Varghese N."/>
            <person name="Submissions S."/>
        </authorList>
    </citation>
    <scope>NUCLEOTIDE SEQUENCE [LARGE SCALE GENOMIC DNA]</scope>
    <source>
        <strain evidence="2">CGMCC 1.8995</strain>
    </source>
</reference>
<proteinExistence type="predicted"/>
<organism evidence="1 2">
    <name type="scientific">Marisediminitalea aggregata</name>
    <dbReference type="NCBI Taxonomy" id="634436"/>
    <lineage>
        <taxon>Bacteria</taxon>
        <taxon>Pseudomonadati</taxon>
        <taxon>Pseudomonadota</taxon>
        <taxon>Gammaproteobacteria</taxon>
        <taxon>Alteromonadales</taxon>
        <taxon>Alteromonadaceae</taxon>
        <taxon>Marisediminitalea</taxon>
    </lineage>
</organism>
<dbReference type="STRING" id="634436.SAMN05216361_4379"/>
<dbReference type="EMBL" id="FQWD01000009">
    <property type="protein sequence ID" value="SHH35978.1"/>
    <property type="molecule type" value="Genomic_DNA"/>
</dbReference>
<gene>
    <name evidence="1" type="ORF">SAMN05216361_4379</name>
</gene>
<evidence type="ECO:0000313" key="2">
    <source>
        <dbReference type="Proteomes" id="UP000184520"/>
    </source>
</evidence>
<protein>
    <submittedName>
        <fullName evidence="1">Uncharacterized protein</fullName>
    </submittedName>
</protein>
<keyword evidence="2" id="KW-1185">Reference proteome</keyword>
<dbReference type="AlphaFoldDB" id="A0A1M5SCG6"/>
<dbReference type="Proteomes" id="UP000184520">
    <property type="component" value="Unassembled WGS sequence"/>
</dbReference>
<sequence>MEQRELYLSKRDSLRANLESVSGHEFNEFEIGLARLVAGHDWHALKSNQGRLKALTERMKDSDSESLETYIRHALYINDEAIKIVEDSWSLINQGYIKYKEEYLKR</sequence>